<name>A0A1F6EGY8_9BACT</name>
<sequence>MTETRKGEWCIAVEAFLWGFFPVITVLALSFIPALVALAWSSLFAGLFFGVIVAYRKLWHELKNTLFWKYVFGVLFFNGILYYVFYFVGLEYTTPGNASIVALFEVFTAYLFFNVMRREHFSPAHTIGSILMLVGALIVVGRDLSGVNIGDILILGATCVAPLGNLFSRKAREIASSETIMFVRSLAAAFAIFILAATLGKHASSSDIWQGLPFLLINGILLLGLSKFLWIEAIHRIPVTKANALNSVTPLLTLLLAWVLLNQSPSIWQLTAIVPMIIGTLLLTDQFPFVS</sequence>
<feature type="domain" description="EamA" evidence="2">
    <location>
        <begin position="149"/>
        <end position="284"/>
    </location>
</feature>
<dbReference type="EMBL" id="MFLY01000023">
    <property type="protein sequence ID" value="OGG72920.1"/>
    <property type="molecule type" value="Genomic_DNA"/>
</dbReference>
<comment type="caution">
    <text evidence="3">The sequence shown here is derived from an EMBL/GenBank/DDBJ whole genome shotgun (WGS) entry which is preliminary data.</text>
</comment>
<gene>
    <name evidence="3" type="ORF">A3A38_02765</name>
</gene>
<dbReference type="Pfam" id="PF00892">
    <property type="entry name" value="EamA"/>
    <property type="match status" value="2"/>
</dbReference>
<feature type="transmembrane region" description="Helical" evidence="1">
    <location>
        <begin position="98"/>
        <end position="116"/>
    </location>
</feature>
<feature type="transmembrane region" description="Helical" evidence="1">
    <location>
        <begin position="147"/>
        <end position="167"/>
    </location>
</feature>
<dbReference type="Gene3D" id="1.10.3730.20">
    <property type="match status" value="1"/>
</dbReference>
<feature type="transmembrane region" description="Helical" evidence="1">
    <location>
        <begin position="123"/>
        <end position="141"/>
    </location>
</feature>
<dbReference type="SUPFAM" id="SSF103481">
    <property type="entry name" value="Multidrug resistance efflux transporter EmrE"/>
    <property type="match status" value="2"/>
</dbReference>
<organism evidence="3 4">
    <name type="scientific">Candidatus Kaiserbacteria bacterium RIFCSPLOWO2_01_FULL_53_17</name>
    <dbReference type="NCBI Taxonomy" id="1798511"/>
    <lineage>
        <taxon>Bacteria</taxon>
        <taxon>Candidatus Kaiseribacteriota</taxon>
    </lineage>
</organism>
<reference evidence="3 4" key="1">
    <citation type="journal article" date="2016" name="Nat. Commun.">
        <title>Thousands of microbial genomes shed light on interconnected biogeochemical processes in an aquifer system.</title>
        <authorList>
            <person name="Anantharaman K."/>
            <person name="Brown C.T."/>
            <person name="Hug L.A."/>
            <person name="Sharon I."/>
            <person name="Castelle C.J."/>
            <person name="Probst A.J."/>
            <person name="Thomas B.C."/>
            <person name="Singh A."/>
            <person name="Wilkins M.J."/>
            <person name="Karaoz U."/>
            <person name="Brodie E.L."/>
            <person name="Williams K.H."/>
            <person name="Hubbard S.S."/>
            <person name="Banfield J.F."/>
        </authorList>
    </citation>
    <scope>NUCLEOTIDE SEQUENCE [LARGE SCALE GENOMIC DNA]</scope>
</reference>
<feature type="domain" description="EamA" evidence="2">
    <location>
        <begin position="6"/>
        <end position="140"/>
    </location>
</feature>
<feature type="transmembrane region" description="Helical" evidence="1">
    <location>
        <begin position="12"/>
        <end position="32"/>
    </location>
</feature>
<dbReference type="GO" id="GO:0016020">
    <property type="term" value="C:membrane"/>
    <property type="evidence" value="ECO:0007669"/>
    <property type="project" value="InterPro"/>
</dbReference>
<keyword evidence="1" id="KW-1133">Transmembrane helix</keyword>
<feature type="transmembrane region" description="Helical" evidence="1">
    <location>
        <begin position="67"/>
        <end position="86"/>
    </location>
</feature>
<feature type="transmembrane region" description="Helical" evidence="1">
    <location>
        <begin position="179"/>
        <end position="199"/>
    </location>
</feature>
<dbReference type="InterPro" id="IPR037185">
    <property type="entry name" value="EmrE-like"/>
</dbReference>
<evidence type="ECO:0000313" key="4">
    <source>
        <dbReference type="Proteomes" id="UP000177306"/>
    </source>
</evidence>
<dbReference type="AlphaFoldDB" id="A0A1F6EGY8"/>
<dbReference type="PANTHER" id="PTHR22911">
    <property type="entry name" value="ACYL-MALONYL CONDENSING ENZYME-RELATED"/>
    <property type="match status" value="1"/>
</dbReference>
<protein>
    <recommendedName>
        <fullName evidence="2">EamA domain-containing protein</fullName>
    </recommendedName>
</protein>
<feature type="transmembrane region" description="Helical" evidence="1">
    <location>
        <begin position="242"/>
        <end position="261"/>
    </location>
</feature>
<evidence type="ECO:0000256" key="1">
    <source>
        <dbReference type="SAM" id="Phobius"/>
    </source>
</evidence>
<proteinExistence type="predicted"/>
<accession>A0A1F6EGY8</accession>
<feature type="transmembrane region" description="Helical" evidence="1">
    <location>
        <begin position="38"/>
        <end position="55"/>
    </location>
</feature>
<evidence type="ECO:0000313" key="3">
    <source>
        <dbReference type="EMBL" id="OGG72920.1"/>
    </source>
</evidence>
<evidence type="ECO:0000259" key="2">
    <source>
        <dbReference type="Pfam" id="PF00892"/>
    </source>
</evidence>
<dbReference type="Proteomes" id="UP000177306">
    <property type="component" value="Unassembled WGS sequence"/>
</dbReference>
<keyword evidence="1" id="KW-0812">Transmembrane</keyword>
<feature type="transmembrane region" description="Helical" evidence="1">
    <location>
        <begin position="211"/>
        <end position="230"/>
    </location>
</feature>
<dbReference type="InterPro" id="IPR000620">
    <property type="entry name" value="EamA_dom"/>
</dbReference>
<feature type="transmembrane region" description="Helical" evidence="1">
    <location>
        <begin position="267"/>
        <end position="284"/>
    </location>
</feature>
<keyword evidence="1" id="KW-0472">Membrane</keyword>